<keyword evidence="9 11" id="KW-0739">Sodium transport</keyword>
<keyword evidence="3 11" id="KW-0894">Sodium channel</keyword>
<dbReference type="PANTHER" id="PTHR11690">
    <property type="entry name" value="AMILORIDE-SENSITIVE SODIUM CHANNEL-RELATED"/>
    <property type="match status" value="1"/>
</dbReference>
<dbReference type="EMBL" id="NIVC01000023">
    <property type="protein sequence ID" value="PAA93608.1"/>
    <property type="molecule type" value="Genomic_DNA"/>
</dbReference>
<feature type="transmembrane region" description="Helical" evidence="12">
    <location>
        <begin position="287"/>
        <end position="309"/>
    </location>
</feature>
<evidence type="ECO:0000256" key="10">
    <source>
        <dbReference type="ARBA" id="ARBA00023303"/>
    </source>
</evidence>
<dbReference type="Proteomes" id="UP000215902">
    <property type="component" value="Unassembled WGS sequence"/>
</dbReference>
<evidence type="ECO:0000256" key="2">
    <source>
        <dbReference type="ARBA" id="ARBA00022448"/>
    </source>
</evidence>
<dbReference type="PANTHER" id="PTHR11690:SF248">
    <property type="entry name" value="PICKPOCKET 17, ISOFORM A"/>
    <property type="match status" value="1"/>
</dbReference>
<dbReference type="GO" id="GO:0005886">
    <property type="term" value="C:plasma membrane"/>
    <property type="evidence" value="ECO:0007669"/>
    <property type="project" value="TreeGrafter"/>
</dbReference>
<accession>A0A267H5N2</accession>
<dbReference type="GO" id="GO:0015280">
    <property type="term" value="F:ligand-gated sodium channel activity"/>
    <property type="evidence" value="ECO:0007669"/>
    <property type="project" value="TreeGrafter"/>
</dbReference>
<keyword evidence="2 11" id="KW-0813">Transport</keyword>
<keyword evidence="14" id="KW-1185">Reference proteome</keyword>
<reference evidence="13 14" key="1">
    <citation type="submission" date="2017-06" db="EMBL/GenBank/DDBJ databases">
        <title>A platform for efficient transgenesis in Macrostomum lignano, a flatworm model organism for stem cell research.</title>
        <authorList>
            <person name="Berezikov E."/>
        </authorList>
    </citation>
    <scope>NUCLEOTIDE SEQUENCE [LARGE SCALE GENOMIC DNA]</scope>
    <source>
        <strain evidence="13">DV1</strain>
        <tissue evidence="13">Whole organism</tissue>
    </source>
</reference>
<sequence length="319" mass="36682">SDKTRFTVKNSESAILHVFSMERNRINQADSPCSSRPLGTIDYVTNFGIGPDNQKRRDFTESVEDVLNDRIQDLIYQRCGCYSHRMPFRVGKSLLCYYAPLQYRKQPSSELLTQIYCHDYWHQKFIGISELDDVSTVVRPCHETYREVRYKSTRWPTDEDLVSVTILYFLHRLANGTELSGPNDPHDHRIFNFSDAEVVAAATKNGTIKLSSRENVAIRSLLLPRCAGIHEFHEGNIAETAACLNKDIVRRNLLRINVRLASPAATVYNESYSYTGIEFLSEIGGVLGLWFGVSLLTIFEFFELIYVIMRSKQRIDKKF</sequence>
<dbReference type="AlphaFoldDB" id="A0A267H5N2"/>
<dbReference type="Pfam" id="PF00858">
    <property type="entry name" value="ASC"/>
    <property type="match status" value="1"/>
</dbReference>
<keyword evidence="10 11" id="KW-0407">Ion channel</keyword>
<evidence type="ECO:0000256" key="6">
    <source>
        <dbReference type="ARBA" id="ARBA00023053"/>
    </source>
</evidence>
<dbReference type="OrthoDB" id="10068240at2759"/>
<evidence type="ECO:0000256" key="4">
    <source>
        <dbReference type="ARBA" id="ARBA00022692"/>
    </source>
</evidence>
<comment type="similarity">
    <text evidence="11">Belongs to the amiloride-sensitive sodium channel (TC 1.A.6) family.</text>
</comment>
<protein>
    <submittedName>
        <fullName evidence="13">Uncharacterized protein</fullName>
    </submittedName>
</protein>
<name>A0A267H5N2_9PLAT</name>
<proteinExistence type="inferred from homology"/>
<keyword evidence="5 12" id="KW-1133">Transmembrane helix</keyword>
<evidence type="ECO:0000256" key="3">
    <source>
        <dbReference type="ARBA" id="ARBA00022461"/>
    </source>
</evidence>
<evidence type="ECO:0000313" key="14">
    <source>
        <dbReference type="Proteomes" id="UP000215902"/>
    </source>
</evidence>
<evidence type="ECO:0000256" key="9">
    <source>
        <dbReference type="ARBA" id="ARBA00023201"/>
    </source>
</evidence>
<evidence type="ECO:0000313" key="13">
    <source>
        <dbReference type="EMBL" id="PAA93608.1"/>
    </source>
</evidence>
<organism evidence="13 14">
    <name type="scientific">Macrostomum lignano</name>
    <dbReference type="NCBI Taxonomy" id="282301"/>
    <lineage>
        <taxon>Eukaryota</taxon>
        <taxon>Metazoa</taxon>
        <taxon>Spiralia</taxon>
        <taxon>Lophotrochozoa</taxon>
        <taxon>Platyhelminthes</taxon>
        <taxon>Rhabditophora</taxon>
        <taxon>Macrostomorpha</taxon>
        <taxon>Macrostomida</taxon>
        <taxon>Macrostomidae</taxon>
        <taxon>Macrostomum</taxon>
    </lineage>
</organism>
<keyword evidence="6" id="KW-0915">Sodium</keyword>
<evidence type="ECO:0000256" key="12">
    <source>
        <dbReference type="SAM" id="Phobius"/>
    </source>
</evidence>
<keyword evidence="4 11" id="KW-0812">Transmembrane</keyword>
<evidence type="ECO:0000256" key="8">
    <source>
        <dbReference type="ARBA" id="ARBA00023136"/>
    </source>
</evidence>
<keyword evidence="8 12" id="KW-0472">Membrane</keyword>
<dbReference type="Gene3D" id="1.10.287.770">
    <property type="entry name" value="YojJ-like"/>
    <property type="match status" value="1"/>
</dbReference>
<gene>
    <name evidence="13" type="ORF">BOX15_Mlig013723g1</name>
</gene>
<comment type="subcellular location">
    <subcellularLocation>
        <location evidence="1">Membrane</location>
        <topology evidence="1">Multi-pass membrane protein</topology>
    </subcellularLocation>
</comment>
<comment type="caution">
    <text evidence="13">The sequence shown here is derived from an EMBL/GenBank/DDBJ whole genome shotgun (WGS) entry which is preliminary data.</text>
</comment>
<feature type="non-terminal residue" evidence="13">
    <location>
        <position position="1"/>
    </location>
</feature>
<dbReference type="InterPro" id="IPR001873">
    <property type="entry name" value="ENaC"/>
</dbReference>
<evidence type="ECO:0000256" key="1">
    <source>
        <dbReference type="ARBA" id="ARBA00004141"/>
    </source>
</evidence>
<keyword evidence="7 11" id="KW-0406">Ion transport</keyword>
<evidence type="ECO:0000256" key="7">
    <source>
        <dbReference type="ARBA" id="ARBA00023065"/>
    </source>
</evidence>
<evidence type="ECO:0000256" key="5">
    <source>
        <dbReference type="ARBA" id="ARBA00022989"/>
    </source>
</evidence>
<evidence type="ECO:0000256" key="11">
    <source>
        <dbReference type="RuleBase" id="RU000679"/>
    </source>
</evidence>